<dbReference type="CDD" id="cd00190">
    <property type="entry name" value="Tryp_SPc"/>
    <property type="match status" value="1"/>
</dbReference>
<gene>
    <name evidence="9" type="primary">LOC128200509</name>
</gene>
<protein>
    <submittedName>
        <fullName evidence="9">Chymotrypsin-1-like</fullName>
    </submittedName>
</protein>
<dbReference type="Proteomes" id="UP001652740">
    <property type="component" value="Unplaced"/>
</dbReference>
<dbReference type="InterPro" id="IPR050430">
    <property type="entry name" value="Peptidase_S1"/>
</dbReference>
<dbReference type="InterPro" id="IPR001314">
    <property type="entry name" value="Peptidase_S1A"/>
</dbReference>
<evidence type="ECO:0000313" key="8">
    <source>
        <dbReference type="Proteomes" id="UP001652740"/>
    </source>
</evidence>
<feature type="domain" description="Peptidase S1" evidence="7">
    <location>
        <begin position="28"/>
        <end position="249"/>
    </location>
</feature>
<keyword evidence="3 6" id="KW-0378">Hydrolase</keyword>
<evidence type="ECO:0000256" key="2">
    <source>
        <dbReference type="ARBA" id="ARBA00022670"/>
    </source>
</evidence>
<keyword evidence="8" id="KW-1185">Reference proteome</keyword>
<dbReference type="PANTHER" id="PTHR24276:SF98">
    <property type="entry name" value="FI18310P1-RELATED"/>
    <property type="match status" value="1"/>
</dbReference>
<sequence length="261" mass="28703">MYNRIYNTLIVVGFVLVQYKVLGTIHRVVGGYDAPIEFGKFHASLQNLTGHHVCGSAVVSKSHVVTAAHCVLGAEPQYIKVVVGTNNLDKGGLQYNAEAININEGYDGTSRVNDIAIVKITGSFDLQHVTILDLDNNELSEGDPVILTGFGAQEPNGESSRQMYALNLTVFCQETCRYAMRYSKEVVDSMFCTFTQIGQGTCHGDSGGPLIKDNKLVGLVSWGIPCAVGFPDVHTRISHYTEWIKEETKHYLPTQLSRFNL</sequence>
<dbReference type="Pfam" id="PF00089">
    <property type="entry name" value="Trypsin"/>
    <property type="match status" value="1"/>
</dbReference>
<evidence type="ECO:0000256" key="4">
    <source>
        <dbReference type="ARBA" id="ARBA00022825"/>
    </source>
</evidence>
<reference evidence="9" key="1">
    <citation type="submission" date="2025-08" db="UniProtKB">
        <authorList>
            <consortium name="RefSeq"/>
        </authorList>
    </citation>
    <scope>IDENTIFICATION</scope>
    <source>
        <tissue evidence="9">Whole larvae</tissue>
    </source>
</reference>
<comment type="similarity">
    <text evidence="1">Belongs to the peptidase S1 family.</text>
</comment>
<dbReference type="PROSITE" id="PS00134">
    <property type="entry name" value="TRYPSIN_HIS"/>
    <property type="match status" value="1"/>
</dbReference>
<dbReference type="InterPro" id="IPR001254">
    <property type="entry name" value="Trypsin_dom"/>
</dbReference>
<keyword evidence="2 6" id="KW-0645">Protease</keyword>
<evidence type="ECO:0000256" key="3">
    <source>
        <dbReference type="ARBA" id="ARBA00022801"/>
    </source>
</evidence>
<keyword evidence="4 6" id="KW-0720">Serine protease</keyword>
<organism evidence="8 9">
    <name type="scientific">Galleria mellonella</name>
    <name type="common">Greater wax moth</name>
    <dbReference type="NCBI Taxonomy" id="7137"/>
    <lineage>
        <taxon>Eukaryota</taxon>
        <taxon>Metazoa</taxon>
        <taxon>Ecdysozoa</taxon>
        <taxon>Arthropoda</taxon>
        <taxon>Hexapoda</taxon>
        <taxon>Insecta</taxon>
        <taxon>Pterygota</taxon>
        <taxon>Neoptera</taxon>
        <taxon>Endopterygota</taxon>
        <taxon>Lepidoptera</taxon>
        <taxon>Glossata</taxon>
        <taxon>Ditrysia</taxon>
        <taxon>Pyraloidea</taxon>
        <taxon>Pyralidae</taxon>
        <taxon>Galleriinae</taxon>
        <taxon>Galleria</taxon>
    </lineage>
</organism>
<dbReference type="SMART" id="SM00020">
    <property type="entry name" value="Tryp_SPc"/>
    <property type="match status" value="1"/>
</dbReference>
<dbReference type="SUPFAM" id="SSF50494">
    <property type="entry name" value="Trypsin-like serine proteases"/>
    <property type="match status" value="1"/>
</dbReference>
<dbReference type="InterPro" id="IPR018114">
    <property type="entry name" value="TRYPSIN_HIS"/>
</dbReference>
<dbReference type="RefSeq" id="XP_052750094.1">
    <property type="nucleotide sequence ID" value="XM_052894134.1"/>
</dbReference>
<evidence type="ECO:0000259" key="7">
    <source>
        <dbReference type="PROSITE" id="PS50240"/>
    </source>
</evidence>
<keyword evidence="5" id="KW-1015">Disulfide bond</keyword>
<dbReference type="GeneID" id="128200509"/>
<dbReference type="PANTHER" id="PTHR24276">
    <property type="entry name" value="POLYSERASE-RELATED"/>
    <property type="match status" value="1"/>
</dbReference>
<dbReference type="InterPro" id="IPR043504">
    <property type="entry name" value="Peptidase_S1_PA_chymotrypsin"/>
</dbReference>
<evidence type="ECO:0000256" key="5">
    <source>
        <dbReference type="ARBA" id="ARBA00023157"/>
    </source>
</evidence>
<dbReference type="InterPro" id="IPR033116">
    <property type="entry name" value="TRYPSIN_SER"/>
</dbReference>
<dbReference type="InterPro" id="IPR009003">
    <property type="entry name" value="Peptidase_S1_PA"/>
</dbReference>
<evidence type="ECO:0000313" key="9">
    <source>
        <dbReference type="RefSeq" id="XP_052750094.1"/>
    </source>
</evidence>
<dbReference type="PROSITE" id="PS50240">
    <property type="entry name" value="TRYPSIN_DOM"/>
    <property type="match status" value="1"/>
</dbReference>
<dbReference type="Gene3D" id="2.40.10.10">
    <property type="entry name" value="Trypsin-like serine proteases"/>
    <property type="match status" value="2"/>
</dbReference>
<evidence type="ECO:0000256" key="1">
    <source>
        <dbReference type="ARBA" id="ARBA00007664"/>
    </source>
</evidence>
<dbReference type="PRINTS" id="PR00722">
    <property type="entry name" value="CHYMOTRYPSIN"/>
</dbReference>
<dbReference type="PROSITE" id="PS00135">
    <property type="entry name" value="TRYPSIN_SER"/>
    <property type="match status" value="1"/>
</dbReference>
<name>A0ABM3MFA4_GALME</name>
<evidence type="ECO:0000256" key="6">
    <source>
        <dbReference type="RuleBase" id="RU363034"/>
    </source>
</evidence>
<proteinExistence type="inferred from homology"/>
<accession>A0ABM3MFA4</accession>